<dbReference type="Proteomes" id="UP000037982">
    <property type="component" value="Unassembled WGS sequence"/>
</dbReference>
<dbReference type="EMBL" id="LGKG01000196">
    <property type="protein sequence ID" value="KPC58839.1"/>
    <property type="molecule type" value="Genomic_DNA"/>
</dbReference>
<protein>
    <submittedName>
        <fullName evidence="1">Uncharacterized protein</fullName>
    </submittedName>
</protein>
<reference evidence="2" key="1">
    <citation type="submission" date="2015-07" db="EMBL/GenBank/DDBJ databases">
        <authorList>
            <person name="Ju K.-S."/>
            <person name="Doroghazi J.R."/>
            <person name="Metcalf W.W."/>
        </authorList>
    </citation>
    <scope>NUCLEOTIDE SEQUENCE [LARGE SCALE GENOMIC DNA]</scope>
    <source>
        <strain evidence="2">NRRL ISP-5002</strain>
    </source>
</reference>
<proteinExistence type="predicted"/>
<sequence>MTPARLLPWASLDGKPCFLVGDETGLVSRLADDVEAVQLEQAAELIGEARRFLRERKWTSGELQLMAVELTEALTVTHRVAESRGARLPVPADDRDLKTPVR</sequence>
<organism evidence="1 2">
    <name type="scientific">Streptomyces chattanoogensis</name>
    <dbReference type="NCBI Taxonomy" id="66876"/>
    <lineage>
        <taxon>Bacteria</taxon>
        <taxon>Bacillati</taxon>
        <taxon>Actinomycetota</taxon>
        <taxon>Actinomycetes</taxon>
        <taxon>Kitasatosporales</taxon>
        <taxon>Streptomycetaceae</taxon>
        <taxon>Streptomyces</taxon>
    </lineage>
</organism>
<keyword evidence="2" id="KW-1185">Reference proteome</keyword>
<evidence type="ECO:0000313" key="2">
    <source>
        <dbReference type="Proteomes" id="UP000037982"/>
    </source>
</evidence>
<name>A0A0N0GV00_9ACTN</name>
<dbReference type="PATRIC" id="fig|66876.3.peg.8188"/>
<dbReference type="RefSeq" id="WP_053927890.1">
    <property type="nucleotide sequence ID" value="NZ_LGKG01000196.1"/>
</dbReference>
<evidence type="ECO:0000313" key="1">
    <source>
        <dbReference type="EMBL" id="KPC58839.1"/>
    </source>
</evidence>
<accession>A0A0N0GV00</accession>
<dbReference type="AlphaFoldDB" id="A0A0N0GV00"/>
<comment type="caution">
    <text evidence="1">The sequence shown here is derived from an EMBL/GenBank/DDBJ whole genome shotgun (WGS) entry which is preliminary data.</text>
</comment>
<gene>
    <name evidence="1" type="ORF">ADL29_37220</name>
</gene>